<evidence type="ECO:0000256" key="4">
    <source>
        <dbReference type="ARBA" id="ARBA00022679"/>
    </source>
</evidence>
<evidence type="ECO:0000256" key="6">
    <source>
        <dbReference type="ARBA" id="ARBA00022989"/>
    </source>
</evidence>
<organism evidence="8 9">
    <name type="scientific">Brassica napus</name>
    <name type="common">Rape</name>
    <dbReference type="NCBI Taxonomy" id="3708"/>
    <lineage>
        <taxon>Eukaryota</taxon>
        <taxon>Viridiplantae</taxon>
        <taxon>Streptophyta</taxon>
        <taxon>Embryophyta</taxon>
        <taxon>Tracheophyta</taxon>
        <taxon>Spermatophyta</taxon>
        <taxon>Magnoliopsida</taxon>
        <taxon>eudicotyledons</taxon>
        <taxon>Gunneridae</taxon>
        <taxon>Pentapetalae</taxon>
        <taxon>rosids</taxon>
        <taxon>malvids</taxon>
        <taxon>Brassicales</taxon>
        <taxon>Brassicaceae</taxon>
        <taxon>Brassiceae</taxon>
        <taxon>Brassica</taxon>
    </lineage>
</organism>
<keyword evidence="4" id="KW-0808">Transferase</keyword>
<dbReference type="Gene3D" id="1.10.357.140">
    <property type="entry name" value="UbiA prenyltransferase"/>
    <property type="match status" value="1"/>
</dbReference>
<evidence type="ECO:0000313" key="8">
    <source>
        <dbReference type="EMBL" id="KAH0894086.1"/>
    </source>
</evidence>
<comment type="cofactor">
    <cofactor evidence="1">
        <name>Mg(2+)</name>
        <dbReference type="ChEBI" id="CHEBI:18420"/>
    </cofactor>
</comment>
<proteinExistence type="inferred from homology"/>
<dbReference type="PANTHER" id="PTHR11048:SF28">
    <property type="entry name" value="4-HYDROXYBENZOATE POLYPRENYLTRANSFERASE, MITOCHONDRIAL"/>
    <property type="match status" value="1"/>
</dbReference>
<evidence type="ECO:0000256" key="7">
    <source>
        <dbReference type="ARBA" id="ARBA00023136"/>
    </source>
</evidence>
<dbReference type="EMBL" id="JAGKQM010000013">
    <property type="protein sequence ID" value="KAH0894086.1"/>
    <property type="molecule type" value="Genomic_DNA"/>
</dbReference>
<evidence type="ECO:0000256" key="5">
    <source>
        <dbReference type="ARBA" id="ARBA00022692"/>
    </source>
</evidence>
<accession>A0ABQ8ANF1</accession>
<evidence type="ECO:0000313" key="9">
    <source>
        <dbReference type="Proteomes" id="UP000824890"/>
    </source>
</evidence>
<keyword evidence="5" id="KW-0812">Transmembrane</keyword>
<dbReference type="InterPro" id="IPR000537">
    <property type="entry name" value="UbiA_prenyltransferase"/>
</dbReference>
<keyword evidence="9" id="KW-1185">Reference proteome</keyword>
<evidence type="ECO:0000256" key="2">
    <source>
        <dbReference type="ARBA" id="ARBA00004141"/>
    </source>
</evidence>
<dbReference type="InterPro" id="IPR044878">
    <property type="entry name" value="UbiA_sf"/>
</dbReference>
<dbReference type="InterPro" id="IPR039653">
    <property type="entry name" value="Prenyltransferase"/>
</dbReference>
<sequence length="129" mass="14395">MVPERLLSDQVERTRLRPLASGLLTPFQGIRFLGLQLLLLLGILLQLNNYSRVLGALSLLLNFSYPLMTRFTHWGGNIYASLGAASGQLGWQIGTEDFSSRFECSRKFVSNKWFGAIISSGVLLGRTFQ</sequence>
<comment type="caution">
    <text evidence="8">The sequence shown here is derived from an EMBL/GenBank/DDBJ whole genome shotgun (WGS) entry which is preliminary data.</text>
</comment>
<name>A0ABQ8ANF1_BRANA</name>
<comment type="similarity">
    <text evidence="3">Belongs to the UbiA prenyltransferase family.</text>
</comment>
<comment type="subcellular location">
    <subcellularLocation>
        <location evidence="2">Membrane</location>
        <topology evidence="2">Multi-pass membrane protein</topology>
    </subcellularLocation>
</comment>
<keyword evidence="6" id="KW-1133">Transmembrane helix</keyword>
<gene>
    <name evidence="8" type="ORF">HID58_056515</name>
</gene>
<dbReference type="Pfam" id="PF01040">
    <property type="entry name" value="UbiA"/>
    <property type="match status" value="1"/>
</dbReference>
<reference evidence="8 9" key="1">
    <citation type="submission" date="2021-05" db="EMBL/GenBank/DDBJ databases">
        <title>Genome Assembly of Synthetic Allotetraploid Brassica napus Reveals Homoeologous Exchanges between Subgenomes.</title>
        <authorList>
            <person name="Davis J.T."/>
        </authorList>
    </citation>
    <scope>NUCLEOTIDE SEQUENCE [LARGE SCALE GENOMIC DNA]</scope>
    <source>
        <strain evidence="9">cv. Da-Ae</strain>
        <tissue evidence="8">Seedling</tissue>
    </source>
</reference>
<dbReference type="Proteomes" id="UP000824890">
    <property type="component" value="Unassembled WGS sequence"/>
</dbReference>
<dbReference type="PANTHER" id="PTHR11048">
    <property type="entry name" value="PRENYLTRANSFERASES"/>
    <property type="match status" value="1"/>
</dbReference>
<keyword evidence="7" id="KW-0472">Membrane</keyword>
<evidence type="ECO:0000256" key="1">
    <source>
        <dbReference type="ARBA" id="ARBA00001946"/>
    </source>
</evidence>
<protein>
    <submittedName>
        <fullName evidence="8">Uncharacterized protein</fullName>
    </submittedName>
</protein>
<evidence type="ECO:0000256" key="3">
    <source>
        <dbReference type="ARBA" id="ARBA00005985"/>
    </source>
</evidence>